<proteinExistence type="predicted"/>
<protein>
    <submittedName>
        <fullName evidence="3">Uncharacterized protein</fullName>
    </submittedName>
</protein>
<feature type="region of interest" description="Disordered" evidence="1">
    <location>
        <begin position="386"/>
        <end position="516"/>
    </location>
</feature>
<dbReference type="Proteomes" id="UP001329825">
    <property type="component" value="Chromosome 1"/>
</dbReference>
<keyword evidence="2" id="KW-1133">Transmembrane helix</keyword>
<feature type="compositionally biased region" description="Polar residues" evidence="1">
    <location>
        <begin position="430"/>
        <end position="442"/>
    </location>
</feature>
<name>A0ABZ1CTW2_9TREE</name>
<feature type="region of interest" description="Disordered" evidence="1">
    <location>
        <begin position="1"/>
        <end position="117"/>
    </location>
</feature>
<sequence length="719" mass="79380">MSTSIQSPSRATPNRDFTSPTKPSTPSSKNYHPYLIQSTSSSLLTRSNSSPAPPASPSGHRSSRSMSSLNHILEGNQLQNQKEKEKEDRRRSMESPIAHRNGHGNGNGNGNAFIRPSVKRSGTLPEFLNHAGKNGKTSEKELDLPLTPKLWTPSELAQYLGHTLRTGGPEGTGQILPSPLVEDIKSWVLRQRVSGRDFIKGSLDGWGNTTRPPPFLPLLQTIARRLRRHSFSGKIESVPAHPDDSFGRGSVLMEEDEGECEIEHDDNNANANENGDVDEGEDGISGVRRMAIAFDARSSASETSNTSSASGDEDEIPIKLKPQWTGESVNERWKAWEGRSDTYITKSNRNRKASDVSSITSDQDHQNRFITEKNLQDMISQNHEILSSSASESEEEDENEHGGTIKAPPAAISNQSTSINEGLTPPPPYTSSFPDTNLSNRVTSTLPTLTECLTPERANDGRYSITPTPERTSNNGLGILDPSACSPDTTPSKASHTNPNPNQDSSSSPHMKNISNHQNPYAALRRRSSSSSKYPSTNIRNLTLVNNNHNNGNHDHIANDEEDDDEEGDLQPAQRSPANPNFIIANEELQGSRWTTARRVTLRPSKVQNVFDNDEHHTDNNIDQDKDNNMADQLNVLMNRIKELEHKLEDVTKPKSMQDKVVKRDNKTYSILDLIGYGDNNKNDDDGLPRRVRELPAYLFLVGVGVGAIMVRVLLGRGR</sequence>
<feature type="region of interest" description="Disordered" evidence="1">
    <location>
        <begin position="255"/>
        <end position="282"/>
    </location>
</feature>
<accession>A0ABZ1CTW2</accession>
<keyword evidence="2" id="KW-0812">Transmembrane</keyword>
<evidence type="ECO:0000256" key="1">
    <source>
        <dbReference type="SAM" id="MobiDB-lite"/>
    </source>
</evidence>
<feature type="compositionally biased region" description="Acidic residues" evidence="1">
    <location>
        <begin position="560"/>
        <end position="569"/>
    </location>
</feature>
<evidence type="ECO:0000313" key="3">
    <source>
        <dbReference type="EMBL" id="WRT63702.1"/>
    </source>
</evidence>
<feature type="compositionally biased region" description="Polar residues" evidence="1">
    <location>
        <begin position="412"/>
        <end position="421"/>
    </location>
</feature>
<feature type="compositionally biased region" description="Low complexity" evidence="1">
    <location>
        <begin position="443"/>
        <end position="456"/>
    </location>
</feature>
<evidence type="ECO:0000256" key="2">
    <source>
        <dbReference type="SAM" id="Phobius"/>
    </source>
</evidence>
<feature type="compositionally biased region" description="Polar residues" evidence="1">
    <location>
        <begin position="465"/>
        <end position="476"/>
    </location>
</feature>
<feature type="compositionally biased region" description="Polar residues" evidence="1">
    <location>
        <begin position="486"/>
        <end position="497"/>
    </location>
</feature>
<feature type="compositionally biased region" description="Low complexity" evidence="1">
    <location>
        <begin position="498"/>
        <end position="509"/>
    </location>
</feature>
<keyword evidence="4" id="KW-1185">Reference proteome</keyword>
<organism evidence="3 4">
    <name type="scientific">Kwoniella shivajii</name>
    <dbReference type="NCBI Taxonomy" id="564305"/>
    <lineage>
        <taxon>Eukaryota</taxon>
        <taxon>Fungi</taxon>
        <taxon>Dikarya</taxon>
        <taxon>Basidiomycota</taxon>
        <taxon>Agaricomycotina</taxon>
        <taxon>Tremellomycetes</taxon>
        <taxon>Tremellales</taxon>
        <taxon>Cryptococcaceae</taxon>
        <taxon>Kwoniella</taxon>
    </lineage>
</organism>
<feature type="compositionally biased region" description="Low complexity" evidence="1">
    <location>
        <begin position="298"/>
        <end position="310"/>
    </location>
</feature>
<feature type="region of interest" description="Disordered" evidence="1">
    <location>
        <begin position="295"/>
        <end position="328"/>
    </location>
</feature>
<feature type="compositionally biased region" description="Polar residues" evidence="1">
    <location>
        <begin position="1"/>
        <end position="17"/>
    </location>
</feature>
<keyword evidence="2" id="KW-0472">Membrane</keyword>
<feature type="region of interest" description="Disordered" evidence="1">
    <location>
        <begin position="543"/>
        <end position="579"/>
    </location>
</feature>
<gene>
    <name evidence="3" type="ORF">IL334_000625</name>
</gene>
<reference evidence="3 4" key="1">
    <citation type="submission" date="2024-01" db="EMBL/GenBank/DDBJ databases">
        <title>Comparative genomics of Cryptococcus and Kwoniella reveals pathogenesis evolution and contrasting modes of karyotype evolution via chromosome fusion or intercentromeric recombination.</title>
        <authorList>
            <person name="Coelho M.A."/>
            <person name="David-Palma M."/>
            <person name="Shea T."/>
            <person name="Bowers K."/>
            <person name="McGinley-Smith S."/>
            <person name="Mohammad A.W."/>
            <person name="Gnirke A."/>
            <person name="Yurkov A.M."/>
            <person name="Nowrousian M."/>
            <person name="Sun S."/>
            <person name="Cuomo C.A."/>
            <person name="Heitman J."/>
        </authorList>
    </citation>
    <scope>NUCLEOTIDE SEQUENCE [LARGE SCALE GENOMIC DNA]</scope>
    <source>
        <strain evidence="3">CBS 11374</strain>
    </source>
</reference>
<feature type="compositionally biased region" description="Basic and acidic residues" evidence="1">
    <location>
        <begin position="81"/>
        <end position="93"/>
    </location>
</feature>
<evidence type="ECO:0000313" key="4">
    <source>
        <dbReference type="Proteomes" id="UP001329825"/>
    </source>
</evidence>
<feature type="compositionally biased region" description="Low complexity" evidence="1">
    <location>
        <begin position="18"/>
        <end position="29"/>
    </location>
</feature>
<feature type="transmembrane region" description="Helical" evidence="2">
    <location>
        <begin position="695"/>
        <end position="715"/>
    </location>
</feature>
<feature type="compositionally biased region" description="Low complexity" evidence="1">
    <location>
        <begin position="38"/>
        <end position="50"/>
    </location>
</feature>
<feature type="compositionally biased region" description="Low complexity" evidence="1">
    <location>
        <begin position="57"/>
        <end position="68"/>
    </location>
</feature>
<dbReference type="GeneID" id="87952756"/>
<dbReference type="EMBL" id="CP141881">
    <property type="protein sequence ID" value="WRT63702.1"/>
    <property type="molecule type" value="Genomic_DNA"/>
</dbReference>
<dbReference type="RefSeq" id="XP_062788442.1">
    <property type="nucleotide sequence ID" value="XM_062932391.1"/>
</dbReference>
<feature type="compositionally biased region" description="Acidic residues" evidence="1">
    <location>
        <begin position="255"/>
        <end position="264"/>
    </location>
</feature>